<organism evidence="1 2">
    <name type="scientific">Ceratitis capitata</name>
    <name type="common">Mediterranean fruit fly</name>
    <name type="synonym">Tephritis capitata</name>
    <dbReference type="NCBI Taxonomy" id="7213"/>
    <lineage>
        <taxon>Eukaryota</taxon>
        <taxon>Metazoa</taxon>
        <taxon>Ecdysozoa</taxon>
        <taxon>Arthropoda</taxon>
        <taxon>Hexapoda</taxon>
        <taxon>Insecta</taxon>
        <taxon>Pterygota</taxon>
        <taxon>Neoptera</taxon>
        <taxon>Endopterygota</taxon>
        <taxon>Diptera</taxon>
        <taxon>Brachycera</taxon>
        <taxon>Muscomorpha</taxon>
        <taxon>Tephritoidea</taxon>
        <taxon>Tephritidae</taxon>
        <taxon>Ceratitis</taxon>
        <taxon>Ceratitis</taxon>
    </lineage>
</organism>
<name>A0A811UZ52_CERCA</name>
<sequence>MKVYMWRVCVCVCERECDCVGKVSLLIFSAIQKATCPLCTLKFVCTYECVKELQPQCRYQVCAWCCVPERTSGALALGTVDEVSYISVHRYAGLDGVDCWLTSIK</sequence>
<evidence type="ECO:0000313" key="1">
    <source>
        <dbReference type="EMBL" id="CAD7004552.1"/>
    </source>
</evidence>
<proteinExistence type="predicted"/>
<keyword evidence="2" id="KW-1185">Reference proteome</keyword>
<comment type="caution">
    <text evidence="1">The sequence shown here is derived from an EMBL/GenBank/DDBJ whole genome shotgun (WGS) entry which is preliminary data.</text>
</comment>
<reference evidence="1" key="1">
    <citation type="submission" date="2020-11" db="EMBL/GenBank/DDBJ databases">
        <authorList>
            <person name="Whitehead M."/>
        </authorList>
    </citation>
    <scope>NUCLEOTIDE SEQUENCE</scope>
    <source>
        <strain evidence="1">EGII</strain>
    </source>
</reference>
<accession>A0A811UZ52</accession>
<dbReference type="AlphaFoldDB" id="A0A811UZ52"/>
<dbReference type="Proteomes" id="UP000606786">
    <property type="component" value="Unassembled WGS sequence"/>
</dbReference>
<gene>
    <name evidence="1" type="ORF">CCAP1982_LOCUS12948</name>
</gene>
<evidence type="ECO:0000313" key="2">
    <source>
        <dbReference type="Proteomes" id="UP000606786"/>
    </source>
</evidence>
<dbReference type="EMBL" id="CAJHJT010000034">
    <property type="protein sequence ID" value="CAD7004552.1"/>
    <property type="molecule type" value="Genomic_DNA"/>
</dbReference>
<protein>
    <submittedName>
        <fullName evidence="1">(Mediterranean fruit fly) hypothetical protein</fullName>
    </submittedName>
</protein>